<dbReference type="Proteomes" id="UP000048949">
    <property type="component" value="Unassembled WGS sequence"/>
</dbReference>
<keyword evidence="3" id="KW-1185">Reference proteome</keyword>
<feature type="domain" description="Hemerythrin-like" evidence="1">
    <location>
        <begin position="73"/>
        <end position="213"/>
    </location>
</feature>
<gene>
    <name evidence="2" type="ORF">NIG5292_02814</name>
</gene>
<reference evidence="2 3" key="1">
    <citation type="submission" date="2015-04" db="EMBL/GenBank/DDBJ databases">
        <authorList>
            <person name="Syromyatnikov M.Y."/>
            <person name="Popov V.N."/>
        </authorList>
    </citation>
    <scope>NUCLEOTIDE SEQUENCE [LARGE SCALE GENOMIC DNA]</scope>
    <source>
        <strain evidence="2 3">CECT 5292</strain>
    </source>
</reference>
<evidence type="ECO:0000313" key="2">
    <source>
        <dbReference type="EMBL" id="CRK76747.1"/>
    </source>
</evidence>
<dbReference type="Gene3D" id="1.20.120.520">
    <property type="entry name" value="nmb1532 protein domain like"/>
    <property type="match status" value="1"/>
</dbReference>
<protein>
    <recommendedName>
        <fullName evidence="1">Hemerythrin-like domain-containing protein</fullName>
    </recommendedName>
</protein>
<dbReference type="RefSeq" id="WP_048600132.1">
    <property type="nucleotide sequence ID" value="NZ_CVPC01000036.1"/>
</dbReference>
<dbReference type="AlphaFoldDB" id="A0A0U1NPU9"/>
<evidence type="ECO:0000259" key="1">
    <source>
        <dbReference type="Pfam" id="PF01814"/>
    </source>
</evidence>
<accession>A0A0U1NPU9</accession>
<dbReference type="InterPro" id="IPR012312">
    <property type="entry name" value="Hemerythrin-like"/>
</dbReference>
<dbReference type="OrthoDB" id="9775082at2"/>
<name>A0A0U1NPU9_9RHOB</name>
<organism evidence="2 3">
    <name type="scientific">Nereida ignava</name>
    <dbReference type="NCBI Taxonomy" id="282199"/>
    <lineage>
        <taxon>Bacteria</taxon>
        <taxon>Pseudomonadati</taxon>
        <taxon>Pseudomonadota</taxon>
        <taxon>Alphaproteobacteria</taxon>
        <taxon>Rhodobacterales</taxon>
        <taxon>Roseobacteraceae</taxon>
        <taxon>Nereida</taxon>
    </lineage>
</organism>
<sequence length="223" mass="24811">MALVAPVDKLIAALLLDVLDLATVKYLLPSMTDLSILPLDDLTIDEASRPKAPKVAAATDMHRRQGRQLAAIHRHYLMEMAQIGAVLERIEAKDTPPEHLKKIVLSLDMAENFRAFGSLCGRECQVLKFHHDIESSDMFPRIKAAGGGMFQQIVAKLLSEHEVVHELIIRLSRAADTLATNPSEANFIDASHVYRKLEEVVRSHFGYEEAELEEAIGYYLGGI</sequence>
<evidence type="ECO:0000313" key="3">
    <source>
        <dbReference type="Proteomes" id="UP000048949"/>
    </source>
</evidence>
<dbReference type="Pfam" id="PF01814">
    <property type="entry name" value="Hemerythrin"/>
    <property type="match status" value="1"/>
</dbReference>
<dbReference type="STRING" id="282199.GCA_001049735_02813"/>
<dbReference type="EMBL" id="CVQV01000036">
    <property type="protein sequence ID" value="CRK76747.1"/>
    <property type="molecule type" value="Genomic_DNA"/>
</dbReference>
<proteinExistence type="predicted"/>